<dbReference type="PANTHER" id="PTHR38386">
    <property type="entry name" value="OS05G0426900 PROTEIN"/>
    <property type="match status" value="1"/>
</dbReference>
<organism evidence="1 2">
    <name type="scientific">Canna indica</name>
    <name type="common">Indian-shot</name>
    <dbReference type="NCBI Taxonomy" id="4628"/>
    <lineage>
        <taxon>Eukaryota</taxon>
        <taxon>Viridiplantae</taxon>
        <taxon>Streptophyta</taxon>
        <taxon>Embryophyta</taxon>
        <taxon>Tracheophyta</taxon>
        <taxon>Spermatophyta</taxon>
        <taxon>Magnoliopsida</taxon>
        <taxon>Liliopsida</taxon>
        <taxon>Zingiberales</taxon>
        <taxon>Cannaceae</taxon>
        <taxon>Canna</taxon>
    </lineage>
</organism>
<evidence type="ECO:0000313" key="1">
    <source>
        <dbReference type="EMBL" id="WOK96536.1"/>
    </source>
</evidence>
<dbReference type="InterPro" id="IPR036758">
    <property type="entry name" value="At5g01610-like"/>
</dbReference>
<gene>
    <name evidence="1" type="ORF">Cni_G05243</name>
</gene>
<proteinExistence type="predicted"/>
<evidence type="ECO:0000313" key="2">
    <source>
        <dbReference type="Proteomes" id="UP001327560"/>
    </source>
</evidence>
<name>A0AAQ3JXD6_9LILI</name>
<dbReference type="SUPFAM" id="SSF141562">
    <property type="entry name" value="At5g01610-like"/>
    <property type="match status" value="1"/>
</dbReference>
<keyword evidence="2" id="KW-1185">Reference proteome</keyword>
<reference evidence="1 2" key="1">
    <citation type="submission" date="2023-10" db="EMBL/GenBank/DDBJ databases">
        <title>Chromosome-scale genome assembly provides insights into flower coloration mechanisms of Canna indica.</title>
        <authorList>
            <person name="Li C."/>
        </authorList>
    </citation>
    <scope>NUCLEOTIDE SEQUENCE [LARGE SCALE GENOMIC DNA]</scope>
    <source>
        <tissue evidence="1">Flower</tissue>
    </source>
</reference>
<sequence length="307" mass="33959">MSFLWFRIRDIRLNDPSSGIIHVDVGVVDKRYPLSFFEIPPDCSPISAFVNAHLEGSRIAALVVEVPFTTHRFILVCLAISSHIFRALFPLNDITNSMNSATNSISYMAKMLSFDANATHDGQMESMPIVFSSLACSSSPSSIPYHLSLDQSNPNCPSSAALTLPTSCLCTSNTMKGYSKVEVSKTISASTEAQQSEEAHDLSPWQNKEIGRERFGVILSRSCSSASRRFRANNGSRAKSEASTTLQAAVRRAFSMKKSSSVREGYWRIHGTGDEDSHGEFMEQQMTCTREKKKGKLLKACKRLFGF</sequence>
<dbReference type="Proteomes" id="UP001327560">
    <property type="component" value="Chromosome 2"/>
</dbReference>
<accession>A0AAQ3JXD6</accession>
<dbReference type="EMBL" id="CP136891">
    <property type="protein sequence ID" value="WOK96536.1"/>
    <property type="molecule type" value="Genomic_DNA"/>
</dbReference>
<protein>
    <submittedName>
        <fullName evidence="1">Uncharacterized protein</fullName>
    </submittedName>
</protein>
<dbReference type="AlphaFoldDB" id="A0AAQ3JXD6"/>
<dbReference type="PANTHER" id="PTHR38386:SF6">
    <property type="entry name" value="OS05G0426900 PROTEIN"/>
    <property type="match status" value="1"/>
</dbReference>